<dbReference type="GO" id="GO:0035145">
    <property type="term" value="C:exon-exon junction complex"/>
    <property type="evidence" value="ECO:0007669"/>
    <property type="project" value="InterPro"/>
</dbReference>
<feature type="compositionally biased region" description="Polar residues" evidence="13">
    <location>
        <begin position="326"/>
        <end position="344"/>
    </location>
</feature>
<feature type="compositionally biased region" description="Basic and acidic residues" evidence="13">
    <location>
        <begin position="223"/>
        <end position="233"/>
    </location>
</feature>
<feature type="compositionally biased region" description="Basic residues" evidence="13">
    <location>
        <begin position="234"/>
        <end position="243"/>
    </location>
</feature>
<sequence>MAEASSSATASAPVAEEEEPEYESDPEDALLPSAMRRREASDDEEEAERSDGNGHREPARAARRISRVGSDEDLDGQGGAPAYEDEEEFEPEEEEDVEEDSEEDGEELLEEEVEVVGYGDGDECSQGGDAGRAEIPVDGVDSERDGQRSRGETGDYRVDDRPEEERKESEPFAVPTAGAFYMHDDRFRENGGGRHSRTKGGRKLWESRDDRKWVHDRFEEMNIQDARKEERTSKGRFRGRGRPRGPDRGYLRGNRPPSYDDRPRAYDGRLRAYRNDRSRAYDDGGNQNIAPKSVRGRGSRKYESLPKINGEQPATQHKQTGKSHDVASNNNVPRQSSSMSNAQHGTVHPQKHIFASSLNSASPPFYPSGSSTQDISANTKRDVQSANNNQSLSSAFIEDNFSPSHTGAMLRGKAVLDSLVPDGYFVDEFARPVSGKNLPNLQLQSSSSSPTINTSHSSQLRVQGRGLTVGGQLSYQPTTSANQLGRGTVQAQPPAAQRPVQTPIQPSLRPSAQQSGQRPGGPRVSSPSQTQLTTSSEVVEAESPRGSGKSMTPVSGKGKTTAQGGGRGSFLYSGAQVIGGSGSMGLAHGDQGFPGTPALLPVMQFGGQHPGGLGVPTVGMALPGYVAQQQLGFGNSEMTWVPVLAGAAGALGASYGPYFALDGSYYAHPPGQTSSSVTSSRETSTAKTANVWKAPQRREIVNDEFGQRQNKPRRYSEMNFGQ</sequence>
<evidence type="ECO:0000256" key="8">
    <source>
        <dbReference type="ARBA" id="ARBA00022845"/>
    </source>
</evidence>
<dbReference type="GO" id="GO:0003729">
    <property type="term" value="F:mRNA binding"/>
    <property type="evidence" value="ECO:0007669"/>
    <property type="project" value="InterPro"/>
</dbReference>
<feature type="compositionally biased region" description="Polar residues" evidence="13">
    <location>
        <begin position="549"/>
        <end position="562"/>
    </location>
</feature>
<evidence type="ECO:0000256" key="5">
    <source>
        <dbReference type="ARBA" id="ARBA00022490"/>
    </source>
</evidence>
<feature type="compositionally biased region" description="Low complexity" evidence="13">
    <location>
        <begin position="673"/>
        <end position="685"/>
    </location>
</feature>
<feature type="compositionally biased region" description="Acidic residues" evidence="13">
    <location>
        <begin position="15"/>
        <end position="28"/>
    </location>
</feature>
<feature type="compositionally biased region" description="Low complexity" evidence="13">
    <location>
        <begin position="440"/>
        <end position="459"/>
    </location>
</feature>
<feature type="compositionally biased region" description="Basic and acidic residues" evidence="13">
    <location>
        <begin position="182"/>
        <end position="192"/>
    </location>
</feature>
<evidence type="ECO:0000256" key="1">
    <source>
        <dbReference type="ARBA" id="ARBA00004123"/>
    </source>
</evidence>
<evidence type="ECO:0000259" key="14">
    <source>
        <dbReference type="SMART" id="SM01044"/>
    </source>
</evidence>
<feature type="compositionally biased region" description="Low complexity" evidence="13">
    <location>
        <begin position="1"/>
        <end position="14"/>
    </location>
</feature>
<dbReference type="GO" id="GO:0051028">
    <property type="term" value="P:mRNA transport"/>
    <property type="evidence" value="ECO:0007669"/>
    <property type="project" value="UniProtKB-KW"/>
</dbReference>
<evidence type="ECO:0000256" key="2">
    <source>
        <dbReference type="ARBA" id="ARBA00004496"/>
    </source>
</evidence>
<keyword evidence="5" id="KW-0963">Cytoplasm</keyword>
<feature type="compositionally biased region" description="Polar residues" evidence="13">
    <location>
        <begin position="504"/>
        <end position="517"/>
    </location>
</feature>
<accession>A0A1D1Y3R5</accession>
<feature type="region of interest" description="Disordered" evidence="13">
    <location>
        <begin position="440"/>
        <end position="567"/>
    </location>
</feature>
<keyword evidence="11" id="KW-0508">mRNA splicing</keyword>
<dbReference type="EMBL" id="GDJX01018641">
    <property type="protein sequence ID" value="JAT49295.1"/>
    <property type="molecule type" value="Transcribed_RNA"/>
</dbReference>
<evidence type="ECO:0000256" key="4">
    <source>
        <dbReference type="ARBA" id="ARBA00022448"/>
    </source>
</evidence>
<comment type="similarity">
    <text evidence="3">Belongs to the CASC3 family.</text>
</comment>
<feature type="region of interest" description="Disordered" evidence="13">
    <location>
        <begin position="1"/>
        <end position="207"/>
    </location>
</feature>
<keyword evidence="4" id="KW-0813">Transport</keyword>
<gene>
    <name evidence="15" type="primary">CASC3</name>
    <name evidence="15" type="ORF">g.28599</name>
</gene>
<feature type="region of interest" description="Disordered" evidence="13">
    <location>
        <begin position="223"/>
        <end position="386"/>
    </location>
</feature>
<proteinExistence type="inferred from homology"/>
<reference evidence="15" key="1">
    <citation type="submission" date="2015-07" db="EMBL/GenBank/DDBJ databases">
        <title>Transcriptome Assembly of Anthurium amnicola.</title>
        <authorList>
            <person name="Suzuki J."/>
        </authorList>
    </citation>
    <scope>NUCLEOTIDE SEQUENCE</scope>
</reference>
<feature type="compositionally biased region" description="Basic and acidic residues" evidence="13">
    <location>
        <begin position="141"/>
        <end position="170"/>
    </location>
</feature>
<feature type="compositionally biased region" description="Low complexity" evidence="13">
    <location>
        <begin position="525"/>
        <end position="536"/>
    </location>
</feature>
<dbReference type="GO" id="GO:0000184">
    <property type="term" value="P:nuclear-transcribed mRNA catabolic process, nonsense-mediated decay"/>
    <property type="evidence" value="ECO:0007669"/>
    <property type="project" value="UniProtKB-KW"/>
</dbReference>
<dbReference type="PANTHER" id="PTHR46837:SF5">
    <property type="entry name" value="PROTEIN MLN51 HOMOLOG"/>
    <property type="match status" value="1"/>
</dbReference>
<evidence type="ECO:0000256" key="10">
    <source>
        <dbReference type="ARBA" id="ARBA00023161"/>
    </source>
</evidence>
<evidence type="ECO:0000256" key="13">
    <source>
        <dbReference type="SAM" id="MobiDB-lite"/>
    </source>
</evidence>
<keyword evidence="8" id="KW-0810">Translation regulation</keyword>
<dbReference type="GO" id="GO:0006417">
    <property type="term" value="P:regulation of translation"/>
    <property type="evidence" value="ECO:0007669"/>
    <property type="project" value="UniProtKB-KW"/>
</dbReference>
<evidence type="ECO:0000256" key="11">
    <source>
        <dbReference type="ARBA" id="ARBA00023187"/>
    </source>
</evidence>
<name>A0A1D1Y3R5_9ARAE</name>
<keyword evidence="6" id="KW-0507">mRNA processing</keyword>
<evidence type="ECO:0000256" key="7">
    <source>
        <dbReference type="ARBA" id="ARBA00022816"/>
    </source>
</evidence>
<organism evidence="15">
    <name type="scientific">Anthurium amnicola</name>
    <dbReference type="NCBI Taxonomy" id="1678845"/>
    <lineage>
        <taxon>Eukaryota</taxon>
        <taxon>Viridiplantae</taxon>
        <taxon>Streptophyta</taxon>
        <taxon>Embryophyta</taxon>
        <taxon>Tracheophyta</taxon>
        <taxon>Spermatophyta</taxon>
        <taxon>Magnoliopsida</taxon>
        <taxon>Liliopsida</taxon>
        <taxon>Araceae</taxon>
        <taxon>Pothoideae</taxon>
        <taxon>Potheae</taxon>
        <taxon>Anthurium</taxon>
    </lineage>
</organism>
<feature type="compositionally biased region" description="Polar residues" evidence="13">
    <location>
        <begin position="471"/>
        <end position="485"/>
    </location>
</feature>
<protein>
    <submittedName>
        <fullName evidence="15">Protein CASC3</fullName>
    </submittedName>
</protein>
<feature type="compositionally biased region" description="Polar residues" evidence="13">
    <location>
        <begin position="356"/>
        <end position="378"/>
    </location>
</feature>
<keyword evidence="12" id="KW-0539">Nucleus</keyword>
<comment type="subcellular location">
    <subcellularLocation>
        <location evidence="2">Cytoplasm</location>
    </subcellularLocation>
    <subcellularLocation>
        <location evidence="1">Nucleus</location>
    </subcellularLocation>
</comment>
<dbReference type="GO" id="GO:0006397">
    <property type="term" value="P:mRNA processing"/>
    <property type="evidence" value="ECO:0007669"/>
    <property type="project" value="UniProtKB-KW"/>
</dbReference>
<dbReference type="PANTHER" id="PTHR46837">
    <property type="entry name" value="PROTEIN MLN51 HOMOLOG"/>
    <property type="match status" value="1"/>
</dbReference>
<keyword evidence="10" id="KW-0866">Nonsense-mediated mRNA decay</keyword>
<keyword evidence="9" id="KW-0694">RNA-binding</keyword>
<dbReference type="AlphaFoldDB" id="A0A1D1Y3R5"/>
<dbReference type="GO" id="GO:0008380">
    <property type="term" value="P:RNA splicing"/>
    <property type="evidence" value="ECO:0007669"/>
    <property type="project" value="UniProtKB-KW"/>
</dbReference>
<dbReference type="Pfam" id="PF09405">
    <property type="entry name" value="Btz"/>
    <property type="match status" value="1"/>
</dbReference>
<feature type="region of interest" description="Disordered" evidence="13">
    <location>
        <begin position="670"/>
        <end position="722"/>
    </location>
</feature>
<feature type="compositionally biased region" description="Low complexity" evidence="13">
    <location>
        <begin position="488"/>
        <end position="503"/>
    </location>
</feature>
<evidence type="ECO:0000256" key="3">
    <source>
        <dbReference type="ARBA" id="ARBA00009548"/>
    </source>
</evidence>
<feature type="compositionally biased region" description="Acidic residues" evidence="13">
    <location>
        <begin position="83"/>
        <end position="114"/>
    </location>
</feature>
<feature type="compositionally biased region" description="Basic and acidic residues" evidence="13">
    <location>
        <begin position="49"/>
        <end position="60"/>
    </location>
</feature>
<feature type="domain" description="Btz" evidence="14">
    <location>
        <begin position="136"/>
        <end position="243"/>
    </location>
</feature>
<evidence type="ECO:0000256" key="12">
    <source>
        <dbReference type="ARBA" id="ARBA00023242"/>
    </source>
</evidence>
<dbReference type="InterPro" id="IPR018545">
    <property type="entry name" value="Btz_dom"/>
</dbReference>
<feature type="compositionally biased region" description="Basic and acidic residues" evidence="13">
    <location>
        <begin position="258"/>
        <end position="282"/>
    </location>
</feature>
<evidence type="ECO:0000256" key="6">
    <source>
        <dbReference type="ARBA" id="ARBA00022664"/>
    </source>
</evidence>
<dbReference type="GO" id="GO:0005737">
    <property type="term" value="C:cytoplasm"/>
    <property type="evidence" value="ECO:0007669"/>
    <property type="project" value="UniProtKB-SubCell"/>
</dbReference>
<dbReference type="InterPro" id="IPR044796">
    <property type="entry name" value="MLN51_plant"/>
</dbReference>
<keyword evidence="7" id="KW-0509">mRNA transport</keyword>
<dbReference type="SMART" id="SM01044">
    <property type="entry name" value="Btz"/>
    <property type="match status" value="1"/>
</dbReference>
<evidence type="ECO:0000256" key="9">
    <source>
        <dbReference type="ARBA" id="ARBA00022884"/>
    </source>
</evidence>
<evidence type="ECO:0000313" key="15">
    <source>
        <dbReference type="EMBL" id="JAT49295.1"/>
    </source>
</evidence>